<name>A0A0V0Z1D4_TRIBR</name>
<dbReference type="AlphaFoldDB" id="A0A0V0Z1D4"/>
<dbReference type="Proteomes" id="UP000054653">
    <property type="component" value="Unassembled WGS sequence"/>
</dbReference>
<dbReference type="EMBL" id="JYDI01004502">
    <property type="protein sequence ID" value="KRY06370.1"/>
    <property type="molecule type" value="Genomic_DNA"/>
</dbReference>
<keyword evidence="2" id="KW-1185">Reference proteome</keyword>
<evidence type="ECO:0000313" key="1">
    <source>
        <dbReference type="EMBL" id="KRY06370.1"/>
    </source>
</evidence>
<comment type="caution">
    <text evidence="1">The sequence shown here is derived from an EMBL/GenBank/DDBJ whole genome shotgun (WGS) entry which is preliminary data.</text>
</comment>
<evidence type="ECO:0000313" key="2">
    <source>
        <dbReference type="Proteomes" id="UP000054653"/>
    </source>
</evidence>
<reference evidence="1 2" key="1">
    <citation type="submission" date="2015-01" db="EMBL/GenBank/DDBJ databases">
        <title>Evolution of Trichinella species and genotypes.</title>
        <authorList>
            <person name="Korhonen P.K."/>
            <person name="Edoardo P."/>
            <person name="Giuseppe L.R."/>
            <person name="Gasser R.B."/>
        </authorList>
    </citation>
    <scope>NUCLEOTIDE SEQUENCE [LARGE SCALE GENOMIC DNA]</scope>
    <source>
        <strain evidence="1">ISS120</strain>
    </source>
</reference>
<organism evidence="1 2">
    <name type="scientific">Trichinella britovi</name>
    <name type="common">Parasitic roundworm</name>
    <dbReference type="NCBI Taxonomy" id="45882"/>
    <lineage>
        <taxon>Eukaryota</taxon>
        <taxon>Metazoa</taxon>
        <taxon>Ecdysozoa</taxon>
        <taxon>Nematoda</taxon>
        <taxon>Enoplea</taxon>
        <taxon>Dorylaimia</taxon>
        <taxon>Trichinellida</taxon>
        <taxon>Trichinellidae</taxon>
        <taxon>Trichinella</taxon>
    </lineage>
</organism>
<proteinExistence type="predicted"/>
<gene>
    <name evidence="1" type="ORF">T03_6671</name>
</gene>
<sequence length="35" mass="3992">MKGCGFMDQANHAWNICTLSNNTYILIIDDIQECD</sequence>
<accession>A0A0V0Z1D4</accession>
<protein>
    <submittedName>
        <fullName evidence="1">Uncharacterized protein</fullName>
    </submittedName>
</protein>